<proteinExistence type="predicted"/>
<dbReference type="Proteomes" id="UP000664164">
    <property type="component" value="Unassembled WGS sequence"/>
</dbReference>
<reference evidence="1" key="1">
    <citation type="submission" date="2021-03" db="EMBL/GenBank/DDBJ databases">
        <title>A new species, PO-11, isolated from a karst cave deposit.</title>
        <authorList>
            <person name="Zhaoxiaoyong W."/>
        </authorList>
    </citation>
    <scope>NUCLEOTIDE SEQUENCE</scope>
    <source>
        <strain evidence="1">PO-11</strain>
    </source>
</reference>
<dbReference type="Pfam" id="PF19487">
    <property type="entry name" value="DUF6023"/>
    <property type="match status" value="1"/>
</dbReference>
<gene>
    <name evidence="1" type="ORF">J1902_06420</name>
</gene>
<name>A0A939HD31_9MICC</name>
<evidence type="ECO:0000313" key="1">
    <source>
        <dbReference type="EMBL" id="MBO1267621.1"/>
    </source>
</evidence>
<dbReference type="RefSeq" id="WP_207615424.1">
    <property type="nucleotide sequence ID" value="NZ_JAFNLL010000012.1"/>
</dbReference>
<evidence type="ECO:0000313" key="2">
    <source>
        <dbReference type="Proteomes" id="UP000664164"/>
    </source>
</evidence>
<comment type="caution">
    <text evidence="1">The sequence shown here is derived from an EMBL/GenBank/DDBJ whole genome shotgun (WGS) entry which is preliminary data.</text>
</comment>
<organism evidence="1 2">
    <name type="scientific">Arthrobacter cavernae</name>
    <dbReference type="NCBI Taxonomy" id="2817681"/>
    <lineage>
        <taxon>Bacteria</taxon>
        <taxon>Bacillati</taxon>
        <taxon>Actinomycetota</taxon>
        <taxon>Actinomycetes</taxon>
        <taxon>Micrococcales</taxon>
        <taxon>Micrococcaceae</taxon>
        <taxon>Arthrobacter</taxon>
    </lineage>
</organism>
<dbReference type="EMBL" id="JAFNLL010000012">
    <property type="protein sequence ID" value="MBO1267621.1"/>
    <property type="molecule type" value="Genomic_DNA"/>
</dbReference>
<keyword evidence="2" id="KW-1185">Reference proteome</keyword>
<accession>A0A939HD31</accession>
<protein>
    <submittedName>
        <fullName evidence="1">Uncharacterized protein</fullName>
    </submittedName>
</protein>
<sequence>MGSPGARQVRSGRLAGAAVVILLGLCGPLAACEYIDDGGRPTPSPAARSFTDPVLPRDPELGRTVTGEKLDAWARAVVPDSQGQSFYESHGLVKAGESRTEQTVQLPGGSYAVSLACRGTRRASFVVKNGNAALVELTLDCANTRVNVLQLARDAVLAITVSANNDANFAYRVSRL</sequence>
<dbReference type="AlphaFoldDB" id="A0A939HD31"/>
<dbReference type="InterPro" id="IPR046065">
    <property type="entry name" value="DUF6023"/>
</dbReference>